<proteinExistence type="predicted"/>
<keyword evidence="2" id="KW-1185">Reference proteome</keyword>
<dbReference type="EMBL" id="JAHMHR010000002">
    <property type="protein sequence ID" value="KAK1700703.1"/>
    <property type="molecule type" value="Genomic_DNA"/>
</dbReference>
<gene>
    <name evidence="1" type="ORF">BDP55DRAFT_140069</name>
</gene>
<sequence>MSNILHRQPRLRVSQESGGRIPISRCEGVIARGQPVHQLVRTQRPCGVAGEIRRHLDTRFGEQVLCAADRKILRNDKREGYPAGLRYYFNPMDSRSTLTYPSHGCKSSPLSRSCVSRIPLLTRADTSEQLQISYRIMQGTWPIISLTSKPSAAQAIARVVFGLKGNLLRQSMLASKRDCQKPNSPYYWRSYDNTSCALYL</sequence>
<evidence type="ECO:0000313" key="2">
    <source>
        <dbReference type="Proteomes" id="UP001224890"/>
    </source>
</evidence>
<organism evidence="1 2">
    <name type="scientific">Colletotrichum godetiae</name>
    <dbReference type="NCBI Taxonomy" id="1209918"/>
    <lineage>
        <taxon>Eukaryota</taxon>
        <taxon>Fungi</taxon>
        <taxon>Dikarya</taxon>
        <taxon>Ascomycota</taxon>
        <taxon>Pezizomycotina</taxon>
        <taxon>Sordariomycetes</taxon>
        <taxon>Hypocreomycetidae</taxon>
        <taxon>Glomerellales</taxon>
        <taxon>Glomerellaceae</taxon>
        <taxon>Colletotrichum</taxon>
        <taxon>Colletotrichum acutatum species complex</taxon>
    </lineage>
</organism>
<dbReference type="GeneID" id="85450084"/>
<protein>
    <submittedName>
        <fullName evidence="1">Uncharacterized protein</fullName>
    </submittedName>
</protein>
<reference evidence="1" key="1">
    <citation type="submission" date="2021-06" db="EMBL/GenBank/DDBJ databases">
        <title>Comparative genomics, transcriptomics and evolutionary studies reveal genomic signatures of adaptation to plant cell wall in hemibiotrophic fungi.</title>
        <authorList>
            <consortium name="DOE Joint Genome Institute"/>
            <person name="Baroncelli R."/>
            <person name="Diaz J.F."/>
            <person name="Benocci T."/>
            <person name="Peng M."/>
            <person name="Battaglia E."/>
            <person name="Haridas S."/>
            <person name="Andreopoulos W."/>
            <person name="Labutti K."/>
            <person name="Pangilinan J."/>
            <person name="Floch G.L."/>
            <person name="Makela M.R."/>
            <person name="Henrissat B."/>
            <person name="Grigoriev I.V."/>
            <person name="Crouch J.A."/>
            <person name="De Vries R.P."/>
            <person name="Sukno S.A."/>
            <person name="Thon M.R."/>
        </authorList>
    </citation>
    <scope>NUCLEOTIDE SEQUENCE</scope>
    <source>
        <strain evidence="1">CBS 193.32</strain>
    </source>
</reference>
<comment type="caution">
    <text evidence="1">The sequence shown here is derived from an EMBL/GenBank/DDBJ whole genome shotgun (WGS) entry which is preliminary data.</text>
</comment>
<dbReference type="AlphaFoldDB" id="A0AAJ0B1H2"/>
<name>A0AAJ0B1H2_9PEZI</name>
<dbReference type="Proteomes" id="UP001224890">
    <property type="component" value="Unassembled WGS sequence"/>
</dbReference>
<evidence type="ECO:0000313" key="1">
    <source>
        <dbReference type="EMBL" id="KAK1700703.1"/>
    </source>
</evidence>
<accession>A0AAJ0B1H2</accession>
<dbReference type="RefSeq" id="XP_060436460.1">
    <property type="nucleotide sequence ID" value="XM_060565558.1"/>
</dbReference>